<reference evidence="9" key="1">
    <citation type="journal article" date="2019" name="Int. J. Syst. Evol. Microbiol.">
        <title>The Global Catalogue of Microorganisms (GCM) 10K type strain sequencing project: providing services to taxonomists for standard genome sequencing and annotation.</title>
        <authorList>
            <consortium name="The Broad Institute Genomics Platform"/>
            <consortium name="The Broad Institute Genome Sequencing Center for Infectious Disease"/>
            <person name="Wu L."/>
            <person name="Ma J."/>
        </authorList>
    </citation>
    <scope>NUCLEOTIDE SEQUENCE [LARGE SCALE GENOMIC DNA]</scope>
    <source>
        <strain evidence="9">JCM 16546</strain>
    </source>
</reference>
<dbReference type="PROSITE" id="PS51123">
    <property type="entry name" value="OMPA_2"/>
    <property type="match status" value="1"/>
</dbReference>
<evidence type="ECO:0000256" key="2">
    <source>
        <dbReference type="ARBA" id="ARBA00023136"/>
    </source>
</evidence>
<evidence type="ECO:0000313" key="8">
    <source>
        <dbReference type="EMBL" id="GAA3658394.1"/>
    </source>
</evidence>
<dbReference type="PANTHER" id="PTHR30329:SF21">
    <property type="entry name" value="LIPOPROTEIN YIAD-RELATED"/>
    <property type="match status" value="1"/>
</dbReference>
<dbReference type="PRINTS" id="PR01021">
    <property type="entry name" value="OMPADOMAIN"/>
</dbReference>
<feature type="chain" id="PRO_5047319713" description="OmpA-like domain-containing protein" evidence="6">
    <location>
        <begin position="23"/>
        <end position="546"/>
    </location>
</feature>
<evidence type="ECO:0000313" key="9">
    <source>
        <dbReference type="Proteomes" id="UP001410795"/>
    </source>
</evidence>
<dbReference type="Gene3D" id="3.30.1330.60">
    <property type="entry name" value="OmpA-like domain"/>
    <property type="match status" value="1"/>
</dbReference>
<sequence length="546" mass="57252">MRLTSASCFVLLTGLGMLTACTDVPAEQRASEPAETTGAGAETLDPLSAVEEVNLVTGGGEVAAEVYPLVAVDDYLVLTVDLHATSVPEGAEWGVPTSRFEGDATLNGSSFLVEEAAALRLIEPGTQRIHLAATDDEAHAVGTASGMSGFYVPESGIRVQRVYAAPESDDATLGLLLPGTYIDELPVVHGDVPAPYAEGDEDGADQYEDYDITSAVGTIAEAPVLALEGYSRQLEGAVEVIESTEKVEIRLSGDVLFATGSHDLGEGGADAISAAVATIESYDSGVIDVVGHTDDVGDDASNQGLSERRATAVAEALTARVDTDAYDIEPSGKGETEPLVTNDSDENRQLNRRVTLTLTSEKTTETEIPTSGDLPPFEDGPQKDGAEAEAATGFDREVGDGYNYHVSAPAARRVDGMLVVTVEATRLDEGPAENLETSLGLGGAAWSFRGMDTGYSSENAGFAPRLLVGSTATYPLDYLLGESAIEGSVEWRNASDPTASDYAAGGTTLRFVALYRDIPDATTLTLEQPFVLGTTPWRLTDIPIEN</sequence>
<feature type="region of interest" description="Disordered" evidence="5">
    <location>
        <begin position="358"/>
        <end position="389"/>
    </location>
</feature>
<keyword evidence="2 4" id="KW-0472">Membrane</keyword>
<comment type="subcellular location">
    <subcellularLocation>
        <location evidence="1">Cell outer membrane</location>
    </subcellularLocation>
</comment>
<feature type="domain" description="OmpA-like" evidence="7">
    <location>
        <begin position="244"/>
        <end position="362"/>
    </location>
</feature>
<evidence type="ECO:0000256" key="1">
    <source>
        <dbReference type="ARBA" id="ARBA00004442"/>
    </source>
</evidence>
<comment type="caution">
    <text evidence="8">The sequence shown here is derived from an EMBL/GenBank/DDBJ whole genome shotgun (WGS) entry which is preliminary data.</text>
</comment>
<accession>A0ABP7BEP1</accession>
<dbReference type="PANTHER" id="PTHR30329">
    <property type="entry name" value="STATOR ELEMENT OF FLAGELLAR MOTOR COMPLEX"/>
    <property type="match status" value="1"/>
</dbReference>
<proteinExistence type="predicted"/>
<evidence type="ECO:0000259" key="7">
    <source>
        <dbReference type="PROSITE" id="PS51123"/>
    </source>
</evidence>
<dbReference type="InterPro" id="IPR006664">
    <property type="entry name" value="OMP_bac"/>
</dbReference>
<keyword evidence="9" id="KW-1185">Reference proteome</keyword>
<protein>
    <recommendedName>
        <fullName evidence="7">OmpA-like domain-containing protein</fullName>
    </recommendedName>
</protein>
<dbReference type="Proteomes" id="UP001410795">
    <property type="component" value="Unassembled WGS sequence"/>
</dbReference>
<keyword evidence="3" id="KW-0998">Cell outer membrane</keyword>
<dbReference type="CDD" id="cd07185">
    <property type="entry name" value="OmpA_C-like"/>
    <property type="match status" value="1"/>
</dbReference>
<organism evidence="8 9">
    <name type="scientific">Microbacterium marinilacus</name>
    <dbReference type="NCBI Taxonomy" id="415209"/>
    <lineage>
        <taxon>Bacteria</taxon>
        <taxon>Bacillati</taxon>
        <taxon>Actinomycetota</taxon>
        <taxon>Actinomycetes</taxon>
        <taxon>Micrococcales</taxon>
        <taxon>Microbacteriaceae</taxon>
        <taxon>Microbacterium</taxon>
    </lineage>
</organism>
<evidence type="ECO:0000256" key="6">
    <source>
        <dbReference type="SAM" id="SignalP"/>
    </source>
</evidence>
<gene>
    <name evidence="8" type="ORF">GCM10022202_18620</name>
</gene>
<dbReference type="Pfam" id="PF00691">
    <property type="entry name" value="OmpA"/>
    <property type="match status" value="1"/>
</dbReference>
<dbReference type="EMBL" id="BAAAYV010000007">
    <property type="protein sequence ID" value="GAA3658394.1"/>
    <property type="molecule type" value="Genomic_DNA"/>
</dbReference>
<evidence type="ECO:0000256" key="4">
    <source>
        <dbReference type="PROSITE-ProRule" id="PRU00473"/>
    </source>
</evidence>
<name>A0ABP7BEP1_9MICO</name>
<evidence type="ECO:0000256" key="3">
    <source>
        <dbReference type="ARBA" id="ARBA00023237"/>
    </source>
</evidence>
<keyword evidence="6" id="KW-0732">Signal</keyword>
<dbReference type="InterPro" id="IPR050330">
    <property type="entry name" value="Bact_OuterMem_StrucFunc"/>
</dbReference>
<evidence type="ECO:0000256" key="5">
    <source>
        <dbReference type="SAM" id="MobiDB-lite"/>
    </source>
</evidence>
<feature type="signal peptide" evidence="6">
    <location>
        <begin position="1"/>
        <end position="22"/>
    </location>
</feature>
<dbReference type="InterPro" id="IPR006665">
    <property type="entry name" value="OmpA-like"/>
</dbReference>
<dbReference type="SUPFAM" id="SSF103088">
    <property type="entry name" value="OmpA-like"/>
    <property type="match status" value="1"/>
</dbReference>
<dbReference type="PROSITE" id="PS51257">
    <property type="entry name" value="PROKAR_LIPOPROTEIN"/>
    <property type="match status" value="1"/>
</dbReference>
<dbReference type="InterPro" id="IPR036737">
    <property type="entry name" value="OmpA-like_sf"/>
</dbReference>